<dbReference type="SUPFAM" id="SSF54593">
    <property type="entry name" value="Glyoxalase/Bleomycin resistance protein/Dihydroxybiphenyl dioxygenase"/>
    <property type="match status" value="1"/>
</dbReference>
<dbReference type="OrthoDB" id="6892799at2"/>
<reference evidence="2 3" key="1">
    <citation type="submission" date="2014-04" db="EMBL/GenBank/DDBJ databases">
        <title>Draft genome sequence of Photobacterium halotolerans S2753: a solonamide, ngercheumicin and holomycin producer.</title>
        <authorList>
            <person name="Machado H.R."/>
            <person name="Gram L."/>
        </authorList>
    </citation>
    <scope>NUCLEOTIDE SEQUENCE [LARGE SCALE GENOMIC DNA]</scope>
    <source>
        <strain evidence="2 3">S2753</strain>
    </source>
</reference>
<dbReference type="AlphaFoldDB" id="A0A066RRP3"/>
<comment type="caution">
    <text evidence="2">The sequence shown here is derived from an EMBL/GenBank/DDBJ whole genome shotgun (WGS) entry which is preliminary data.</text>
</comment>
<sequence length="120" mass="13259">MAPSAVLVHVPDVEAGLHWYMRAFPQARAVYLDAFNFTVLDINGFSIEIVQADEKVGAGQNGTVLYWSVPCLQSAIEHFTQLGAKLYRGPMSIENGLSMCQFQDPFGNLIGFRGEFEDSV</sequence>
<dbReference type="STRING" id="1654360.EA58_02635"/>
<gene>
    <name evidence="2" type="ORF">EA58_02635</name>
</gene>
<dbReference type="Gene3D" id="3.10.180.10">
    <property type="entry name" value="2,3-Dihydroxybiphenyl 1,2-Dioxygenase, domain 1"/>
    <property type="match status" value="1"/>
</dbReference>
<evidence type="ECO:0000259" key="1">
    <source>
        <dbReference type="Pfam" id="PF00903"/>
    </source>
</evidence>
<dbReference type="RefSeq" id="WP_036748582.1">
    <property type="nucleotide sequence ID" value="NZ_JAGSGC010000002.1"/>
</dbReference>
<proteinExistence type="predicted"/>
<evidence type="ECO:0000313" key="3">
    <source>
        <dbReference type="Proteomes" id="UP000027192"/>
    </source>
</evidence>
<name>A0A066RRP3_9GAMM</name>
<feature type="domain" description="Glyoxalase/fosfomycin resistance/dioxygenase" evidence="1">
    <location>
        <begin position="6"/>
        <end position="112"/>
    </location>
</feature>
<dbReference type="EMBL" id="JMIB01000004">
    <property type="protein sequence ID" value="KDM93105.1"/>
    <property type="molecule type" value="Genomic_DNA"/>
</dbReference>
<evidence type="ECO:0000313" key="2">
    <source>
        <dbReference type="EMBL" id="KDM93105.1"/>
    </source>
</evidence>
<protein>
    <recommendedName>
        <fullName evidence="1">Glyoxalase/fosfomycin resistance/dioxygenase domain-containing protein</fullName>
    </recommendedName>
</protein>
<dbReference type="InterPro" id="IPR004360">
    <property type="entry name" value="Glyas_Fos-R_dOase_dom"/>
</dbReference>
<dbReference type="Proteomes" id="UP000027192">
    <property type="component" value="Unassembled WGS sequence"/>
</dbReference>
<accession>A0A066RRP3</accession>
<organism evidence="2 3">
    <name type="scientific">Photobacterium galatheae</name>
    <dbReference type="NCBI Taxonomy" id="1654360"/>
    <lineage>
        <taxon>Bacteria</taxon>
        <taxon>Pseudomonadati</taxon>
        <taxon>Pseudomonadota</taxon>
        <taxon>Gammaproteobacteria</taxon>
        <taxon>Vibrionales</taxon>
        <taxon>Vibrionaceae</taxon>
        <taxon>Photobacterium</taxon>
    </lineage>
</organism>
<dbReference type="InterPro" id="IPR029068">
    <property type="entry name" value="Glyas_Bleomycin-R_OHBP_Dase"/>
</dbReference>
<dbReference type="Pfam" id="PF00903">
    <property type="entry name" value="Glyoxalase"/>
    <property type="match status" value="1"/>
</dbReference>
<keyword evidence="3" id="KW-1185">Reference proteome</keyword>